<reference evidence="8" key="2">
    <citation type="submission" date="2020-05" db="UniProtKB">
        <authorList>
            <consortium name="EnsemblMetazoa"/>
        </authorList>
    </citation>
    <scope>IDENTIFICATION</scope>
    <source>
        <strain evidence="8">ACHKN1017</strain>
    </source>
</reference>
<dbReference type="PANTHER" id="PTHR11552">
    <property type="entry name" value="GLUCOSE-METHANOL-CHOLINE GMC OXIDOREDUCTASE"/>
    <property type="match status" value="1"/>
</dbReference>
<evidence type="ECO:0000313" key="8">
    <source>
        <dbReference type="EnsemblMetazoa" id="ACHR002506-PA"/>
    </source>
</evidence>
<dbReference type="SUPFAM" id="SSF54373">
    <property type="entry name" value="FAD-linked reductases, C-terminal domain"/>
    <property type="match status" value="1"/>
</dbReference>
<evidence type="ECO:0000256" key="2">
    <source>
        <dbReference type="ARBA" id="ARBA00010790"/>
    </source>
</evidence>
<organism evidence="8 9">
    <name type="scientific">Anopheles christyi</name>
    <dbReference type="NCBI Taxonomy" id="43041"/>
    <lineage>
        <taxon>Eukaryota</taxon>
        <taxon>Metazoa</taxon>
        <taxon>Ecdysozoa</taxon>
        <taxon>Arthropoda</taxon>
        <taxon>Hexapoda</taxon>
        <taxon>Insecta</taxon>
        <taxon>Pterygota</taxon>
        <taxon>Neoptera</taxon>
        <taxon>Endopterygota</taxon>
        <taxon>Diptera</taxon>
        <taxon>Nematocera</taxon>
        <taxon>Culicoidea</taxon>
        <taxon>Culicidae</taxon>
        <taxon>Anophelinae</taxon>
        <taxon>Anopheles</taxon>
    </lineage>
</organism>
<keyword evidence="6" id="KW-1133">Transmembrane helix</keyword>
<name>A0A182JVH4_9DIPT</name>
<dbReference type="CDD" id="cd00472">
    <property type="entry name" value="Ribosomal_L24e_L24"/>
    <property type="match status" value="1"/>
</dbReference>
<comment type="similarity">
    <text evidence="2">Belongs to the GMC oxidoreductase family.</text>
</comment>
<feature type="transmembrane region" description="Helical" evidence="6">
    <location>
        <begin position="199"/>
        <end position="221"/>
    </location>
</feature>
<dbReference type="InterPro" id="IPR007867">
    <property type="entry name" value="GMC_OxRtase_C"/>
</dbReference>
<keyword evidence="6" id="KW-0472">Membrane</keyword>
<keyword evidence="9" id="KW-1185">Reference proteome</keyword>
<evidence type="ECO:0000256" key="1">
    <source>
        <dbReference type="ARBA" id="ARBA00005647"/>
    </source>
</evidence>
<feature type="domain" description="Glucose-methanol-choline oxidoreductase N-terminal" evidence="7">
    <location>
        <begin position="619"/>
        <end position="633"/>
    </location>
</feature>
<dbReference type="GO" id="GO:0016614">
    <property type="term" value="F:oxidoreductase activity, acting on CH-OH group of donors"/>
    <property type="evidence" value="ECO:0007669"/>
    <property type="project" value="InterPro"/>
</dbReference>
<accession>A0A182JVH4</accession>
<dbReference type="Pfam" id="PF05199">
    <property type="entry name" value="GMC_oxred_C"/>
    <property type="match status" value="1"/>
</dbReference>
<protein>
    <recommendedName>
        <fullName evidence="3">Probable ribosome biogenesis protein RLP24</fullName>
    </recommendedName>
</protein>
<evidence type="ECO:0000256" key="3">
    <source>
        <dbReference type="ARBA" id="ARBA00039784"/>
    </source>
</evidence>
<dbReference type="InterPro" id="IPR000172">
    <property type="entry name" value="GMC_OxRdtase_N"/>
</dbReference>
<comment type="similarity">
    <text evidence="1">Belongs to the eukaryotic ribosomal protein eL24 family.</text>
</comment>
<dbReference type="InterPro" id="IPR038630">
    <property type="entry name" value="L24e/L24_sf"/>
</dbReference>
<dbReference type="Proteomes" id="UP000075881">
    <property type="component" value="Unassembled WGS sequence"/>
</dbReference>
<dbReference type="Gene3D" id="3.50.50.60">
    <property type="entry name" value="FAD/NAD(P)-binding domain"/>
    <property type="match status" value="2"/>
</dbReference>
<dbReference type="InterPro" id="IPR036188">
    <property type="entry name" value="FAD/NAD-bd_sf"/>
</dbReference>
<evidence type="ECO:0000256" key="6">
    <source>
        <dbReference type="SAM" id="Phobius"/>
    </source>
</evidence>
<dbReference type="Gene3D" id="3.30.560.10">
    <property type="entry name" value="Glucose Oxidase, domain 3"/>
    <property type="match status" value="2"/>
</dbReference>
<reference evidence="9" key="1">
    <citation type="submission" date="2013-03" db="EMBL/GenBank/DDBJ databases">
        <title>The Genome Sequence of Anopheles christyi ACHKN1017.</title>
        <authorList>
            <consortium name="The Broad Institute Genomics Platform"/>
            <person name="Neafsey D.E."/>
            <person name="Besansky N."/>
            <person name="Walker B."/>
            <person name="Young S.K."/>
            <person name="Zeng Q."/>
            <person name="Gargeya S."/>
            <person name="Fitzgerald M."/>
            <person name="Haas B."/>
            <person name="Abouelleil A."/>
            <person name="Allen A.W."/>
            <person name="Alvarado L."/>
            <person name="Arachchi H.M."/>
            <person name="Berlin A.M."/>
            <person name="Chapman S.B."/>
            <person name="Gainer-Dewar J."/>
            <person name="Goldberg J."/>
            <person name="Griggs A."/>
            <person name="Gujja S."/>
            <person name="Hansen M."/>
            <person name="Howarth C."/>
            <person name="Imamovic A."/>
            <person name="Ireland A."/>
            <person name="Larimer J."/>
            <person name="McCowan C."/>
            <person name="Murphy C."/>
            <person name="Pearson M."/>
            <person name="Poon T.W."/>
            <person name="Priest M."/>
            <person name="Roberts A."/>
            <person name="Saif S."/>
            <person name="Shea T."/>
            <person name="Sisk P."/>
            <person name="Sykes S."/>
            <person name="Wortman J."/>
            <person name="Nusbaum C."/>
            <person name="Birren B."/>
        </authorList>
    </citation>
    <scope>NUCLEOTIDE SEQUENCE [LARGE SCALE GENOMIC DNA]</scope>
    <source>
        <strain evidence="9">ACHKN1017</strain>
    </source>
</reference>
<keyword evidence="6" id="KW-0812">Transmembrane</keyword>
<dbReference type="EnsemblMetazoa" id="ACHR002506-RA">
    <property type="protein sequence ID" value="ACHR002506-PA"/>
    <property type="gene ID" value="ACHR002506"/>
</dbReference>
<dbReference type="PANTHER" id="PTHR11552:SF188">
    <property type="entry name" value="NEITHER INACTIVATION NOR AFTERPOTENTIAL PROTEIN G"/>
    <property type="match status" value="1"/>
</dbReference>
<proteinExistence type="inferred from homology"/>
<comment type="subunit">
    <text evidence="5">Associated with nucleolar and cytoplasmic pre-60S particles. At the end of biogenesis it dissociates from cytoplasmic pre-60S particles and is likely to be exchanged for its ribosomal homologue, RPL24.</text>
</comment>
<dbReference type="STRING" id="43041.A0A182JVH4"/>
<dbReference type="FunFam" id="2.30.170.20:FF:000001">
    <property type="entry name" value="probable ribosome biogenesis protein RLP24"/>
    <property type="match status" value="1"/>
</dbReference>
<dbReference type="Gene3D" id="2.30.170.20">
    <property type="entry name" value="Ribosomal protein L24e"/>
    <property type="match status" value="1"/>
</dbReference>
<dbReference type="InterPro" id="IPR000988">
    <property type="entry name" value="Ribosomal_eL24-rel_N"/>
</dbReference>
<dbReference type="GO" id="GO:0050660">
    <property type="term" value="F:flavin adenine dinucleotide binding"/>
    <property type="evidence" value="ECO:0007669"/>
    <property type="project" value="InterPro"/>
</dbReference>
<sequence length="922" mass="104132">MRIETCFFCSNKIYPGHGMVFVRNDCKVFRFCRSKCRRAFNKKKNPRKIRWTKAYRKTNAKELTVDPSFEFEKRRNVPVKYDRELWNKTIEAVKKITEIKHRRECHFVMERLRKAREHEIHRDIVDVQKNISLIRSPAIGLKERRAKEEAQESALLMDVEDGEGEEEIQYVDARKLEKQLEETAVSSEQLERMGCLKKLALASFVTTALCCGVLLLLWIGLGVEIIPNQIRDPRLLQDRSFDYIIVGAGTAGCVLANRLSENPNITVLLVEAGDTFGAASIIPLISTAMQGTKYDWAFRTTPQKYSSHGLGNNQQLLPRGKGLGGSGQINYMLHFTGIPEDFHRWERLGARDWNWHAIKPYLDKLNRPKDDDQADEHDMSKCNQQLTGEELYEQQLLPRGKGLGGSGQINYMLHFTGIPEDFHRWERLGARDWNWHAIKPYLDKLNRPKDDDQADEHDMSKCNQQLTGEELYETNNPYASILSDSDKHGGSISFCSRKTTSQTAQIFSNSDRLHITEVDTRDSLLAKVFTEAPQELGPEYLFKPARYTIRNGIRWSSYHAYLRPAFRRPNLTILSSSSVAKILFDETNRTKGIMVQEVGGNSLKSVTIGVNREVILSAGALHTPQLLKLSGIGPKLELKRHGIELVHDSPHVGQNYFDHLNLPLFVSINATASVTMDKVLSVDTIKQYLQHGQGVLATTAIAGIGSIRGARYGIILFGMGSVDEQALRHVSNMKQDTFRAFFPSYQNTSQEGFLFLSTCHQPASRGAIFLRDRHIDSEPFFNPNYLKERTDIECMIEAIRLAARTVRTEAFRRIGAHLHWPNLKRCSNFGPPVDGSKEEPSDRFLECILRTSALTGHHPGGTAAIGMHDDAVVDNQLRVNGVKGLRVVDASIFPAPVSGTPNSVVIAVAERGSDVILHGNDE</sequence>
<dbReference type="VEuPathDB" id="VectorBase:ACHR002506"/>
<dbReference type="PROSITE" id="PS01073">
    <property type="entry name" value="RIBOSOMAL_L24E"/>
    <property type="match status" value="1"/>
</dbReference>
<dbReference type="SUPFAM" id="SSF51905">
    <property type="entry name" value="FAD/NAD(P)-binding domain"/>
    <property type="match status" value="2"/>
</dbReference>
<evidence type="ECO:0000313" key="9">
    <source>
        <dbReference type="Proteomes" id="UP000075881"/>
    </source>
</evidence>
<dbReference type="InterPro" id="IPR023442">
    <property type="entry name" value="Ribosomal_eL24_CS"/>
</dbReference>
<dbReference type="AlphaFoldDB" id="A0A182JVH4"/>
<evidence type="ECO:0000259" key="7">
    <source>
        <dbReference type="PROSITE" id="PS00624"/>
    </source>
</evidence>
<evidence type="ECO:0000256" key="4">
    <source>
        <dbReference type="ARBA" id="ARBA00059003"/>
    </source>
</evidence>
<dbReference type="SUPFAM" id="SSF57716">
    <property type="entry name" value="Glucocorticoid receptor-like (DNA-binding domain)"/>
    <property type="match status" value="1"/>
</dbReference>
<dbReference type="InterPro" id="IPR011017">
    <property type="entry name" value="TRASH_dom"/>
</dbReference>
<dbReference type="PROSITE" id="PS00624">
    <property type="entry name" value="GMC_OXRED_2"/>
    <property type="match status" value="1"/>
</dbReference>
<evidence type="ECO:0000256" key="5">
    <source>
        <dbReference type="ARBA" id="ARBA00064137"/>
    </source>
</evidence>
<comment type="function">
    <text evidence="4">Involved in the biogenesis of the 60S ribosomal subunit. Ensures the docking of NOG1 to pre-60S particles.</text>
</comment>
<dbReference type="Pfam" id="PF01246">
    <property type="entry name" value="Ribosomal_L24e"/>
    <property type="match status" value="1"/>
</dbReference>
<dbReference type="SMART" id="SM00746">
    <property type="entry name" value="TRASH"/>
    <property type="match status" value="1"/>
</dbReference>
<dbReference type="InterPro" id="IPR012132">
    <property type="entry name" value="GMC_OxRdtase"/>
</dbReference>
<dbReference type="Pfam" id="PF00732">
    <property type="entry name" value="GMC_oxred_N"/>
    <property type="match status" value="2"/>
</dbReference>